<dbReference type="Gene3D" id="3.60.21.10">
    <property type="match status" value="1"/>
</dbReference>
<accession>A0ABQ5WCW3</accession>
<feature type="domain" description="Calcineurin-like phosphoesterase" evidence="1">
    <location>
        <begin position="35"/>
        <end position="224"/>
    </location>
</feature>
<dbReference type="EMBL" id="BSNS01000024">
    <property type="protein sequence ID" value="GLQ57599.1"/>
    <property type="molecule type" value="Genomic_DNA"/>
</dbReference>
<gene>
    <name evidence="2" type="ORF">GCM10010862_48580</name>
</gene>
<dbReference type="PANTHER" id="PTHR42850:SF4">
    <property type="entry name" value="ZINC-DEPENDENT ENDOPOLYPHOSPHATASE"/>
    <property type="match status" value="1"/>
</dbReference>
<proteinExistence type="predicted"/>
<evidence type="ECO:0000259" key="1">
    <source>
        <dbReference type="Pfam" id="PF00149"/>
    </source>
</evidence>
<evidence type="ECO:0000313" key="3">
    <source>
        <dbReference type="Proteomes" id="UP001156691"/>
    </source>
</evidence>
<dbReference type="PANTHER" id="PTHR42850">
    <property type="entry name" value="METALLOPHOSPHOESTERASE"/>
    <property type="match status" value="1"/>
</dbReference>
<dbReference type="InterPro" id="IPR050126">
    <property type="entry name" value="Ap4A_hydrolase"/>
</dbReference>
<evidence type="ECO:0000313" key="2">
    <source>
        <dbReference type="EMBL" id="GLQ57599.1"/>
    </source>
</evidence>
<dbReference type="Proteomes" id="UP001156691">
    <property type="component" value="Unassembled WGS sequence"/>
</dbReference>
<organism evidence="2 3">
    <name type="scientific">Devosia nitrariae</name>
    <dbReference type="NCBI Taxonomy" id="2071872"/>
    <lineage>
        <taxon>Bacteria</taxon>
        <taxon>Pseudomonadati</taxon>
        <taxon>Pseudomonadota</taxon>
        <taxon>Alphaproteobacteria</taxon>
        <taxon>Hyphomicrobiales</taxon>
        <taxon>Devosiaceae</taxon>
        <taxon>Devosia</taxon>
    </lineage>
</organism>
<dbReference type="InterPro" id="IPR004843">
    <property type="entry name" value="Calcineurin-like_PHP"/>
</dbReference>
<dbReference type="RefSeq" id="WP_284342980.1">
    <property type="nucleotide sequence ID" value="NZ_BSNS01000024.1"/>
</dbReference>
<reference evidence="3" key="1">
    <citation type="journal article" date="2019" name="Int. J. Syst. Evol. Microbiol.">
        <title>The Global Catalogue of Microorganisms (GCM) 10K type strain sequencing project: providing services to taxonomists for standard genome sequencing and annotation.</title>
        <authorList>
            <consortium name="The Broad Institute Genomics Platform"/>
            <consortium name="The Broad Institute Genome Sequencing Center for Infectious Disease"/>
            <person name="Wu L."/>
            <person name="Ma J."/>
        </authorList>
    </citation>
    <scope>NUCLEOTIDE SEQUENCE [LARGE SCALE GENOMIC DNA]</scope>
    <source>
        <strain evidence="3">NBRC 112416</strain>
    </source>
</reference>
<dbReference type="Pfam" id="PF00149">
    <property type="entry name" value="Metallophos"/>
    <property type="match status" value="1"/>
</dbReference>
<dbReference type="SUPFAM" id="SSF56300">
    <property type="entry name" value="Metallo-dependent phosphatases"/>
    <property type="match status" value="1"/>
</dbReference>
<name>A0ABQ5WCW3_9HYPH</name>
<comment type="caution">
    <text evidence="2">The sequence shown here is derived from an EMBL/GenBank/DDBJ whole genome shotgun (WGS) entry which is preliminary data.</text>
</comment>
<protein>
    <submittedName>
        <fullName evidence="2">Serine/threonine protein phosphatase</fullName>
    </submittedName>
</protein>
<dbReference type="CDD" id="cd00144">
    <property type="entry name" value="MPP_PPP_family"/>
    <property type="match status" value="1"/>
</dbReference>
<dbReference type="InterPro" id="IPR029052">
    <property type="entry name" value="Metallo-depent_PP-like"/>
</dbReference>
<keyword evidence="3" id="KW-1185">Reference proteome</keyword>
<sequence>MTVISGLGRFFGGEPPSPVPPPRPRLGGASWPAAVYAIGDVHGCLAQLRLLHEKIFADARGIDGNKLIVCLGDYVDRGPDASGVLDYLGKDLPQDFRRICLAGNHEVMMLDFLENPVLESSWLQFGGLETLASYGIDGDQLAGTFPRERLALLNSHIPREHVAWMRALPAALTLPGVCFVHAGLRPGIALTEQHEDDLLWIRHEFFDAEDDVDTFVVHGHTPAARPVVTHKRICVDTAAFATGTLTAVRLRPDAEPEFIEATAGEIVT</sequence>